<dbReference type="InterPro" id="IPR013783">
    <property type="entry name" value="Ig-like_fold"/>
</dbReference>
<dbReference type="Gene3D" id="2.60.40.10">
    <property type="entry name" value="Immunoglobulins"/>
    <property type="match status" value="1"/>
</dbReference>
<protein>
    <recommendedName>
        <fullName evidence="6">C3 and PZP like alpha-2-macroglobulin domain containing 8</fullName>
    </recommendedName>
</protein>
<evidence type="ECO:0000259" key="3">
    <source>
        <dbReference type="Pfam" id="PF17791"/>
    </source>
</evidence>
<dbReference type="InterPro" id="IPR050473">
    <property type="entry name" value="A2M/Complement_sys"/>
</dbReference>
<feature type="domain" description="Macroglobulin" evidence="3">
    <location>
        <begin position="217"/>
        <end position="287"/>
    </location>
</feature>
<dbReference type="GO" id="GO:0004866">
    <property type="term" value="F:endopeptidase inhibitor activity"/>
    <property type="evidence" value="ECO:0007669"/>
    <property type="project" value="InterPro"/>
</dbReference>
<reference evidence="4" key="1">
    <citation type="submission" date="2025-08" db="UniProtKB">
        <authorList>
            <consortium name="Ensembl"/>
        </authorList>
    </citation>
    <scope>IDENTIFICATION</scope>
</reference>
<dbReference type="InterPro" id="IPR040839">
    <property type="entry name" value="MG4"/>
</dbReference>
<sequence length="575" mass="64657">MHDSAVNYIIEMQEFILRSPHGVLNARTKKPGYLIATPSVFRAGVEEAVSVTIFNAVEDTRVQLQLSVKSEIVAHSHGTVRDKGTIKIKVPSDLRGQAHLKVWGNRQLNEGGYIFHNHTTVTVDSKGTTVFIQTDKPVYKPRQKVLINVYAVTPDLRPTSEKDPRGSRIIHWKDLKSVCCGIVNISFPLSDQPVFGEWLVFVEMQGHTYNKSFEVQKYVMPRFELIIEPPPYIRDLNSCEQVTVKARYTFGKPVSGKLTVNMTVNGVGYYRHEVGNSVIKGSATFSLCVKDMMPLEVTDHFRGAVNMWVTVSSVDGGQQTMFDDSTPVHKQLIDIKYSKDTRKQFKPGLPYKGMIEVTYPDGSPAEGVQVRVKAELTPNDNIYTSELVSRNGKATFEIPSIPTAAQYVWLEVFKELAEFDVSDAFGVPKDEGHFWWPGLSSRRRRSSVFPWHWDISKDARFAFTVRTSLAGGDDRYGESESQAKWRDVHRRGRARFSTAHLHLSGSYAFPIWDTVHMHAVSEIIRLISQVVVSRVSKRIVSYVSVCFSGQRTAGVHSSQKHGYGIALTSGSKILL</sequence>
<evidence type="ECO:0000313" key="4">
    <source>
        <dbReference type="Ensembl" id="ENSSRHP00000050320.1"/>
    </source>
</evidence>
<dbReference type="Pfam" id="PF17789">
    <property type="entry name" value="MG4"/>
    <property type="match status" value="1"/>
</dbReference>
<accession>A0A673JF40</accession>
<evidence type="ECO:0008006" key="6">
    <source>
        <dbReference type="Google" id="ProtNLM"/>
    </source>
</evidence>
<feature type="domain" description="Macroglobulin" evidence="1">
    <location>
        <begin position="130"/>
        <end position="215"/>
    </location>
</feature>
<feature type="domain" description="Macroglobulin" evidence="2">
    <location>
        <begin position="340"/>
        <end position="398"/>
    </location>
</feature>
<dbReference type="PANTHER" id="PTHR11412:SF139">
    <property type="entry name" value="C3 AND PZP-LIKE ALPHA-2-MACROGLOBULIN DOMAIN-CONTAINING PROTEIN 8"/>
    <property type="match status" value="1"/>
</dbReference>
<evidence type="ECO:0000259" key="1">
    <source>
        <dbReference type="Pfam" id="PF01835"/>
    </source>
</evidence>
<dbReference type="Ensembl" id="ENSSRHT00000051738.1">
    <property type="protein sequence ID" value="ENSSRHP00000050320.1"/>
    <property type="gene ID" value="ENSSRHG00000025344.1"/>
</dbReference>
<dbReference type="InterPro" id="IPR002890">
    <property type="entry name" value="MG2"/>
</dbReference>
<keyword evidence="5" id="KW-1185">Reference proteome</keyword>
<organism evidence="4 5">
    <name type="scientific">Sinocyclocheilus rhinocerous</name>
    <dbReference type="NCBI Taxonomy" id="307959"/>
    <lineage>
        <taxon>Eukaryota</taxon>
        <taxon>Metazoa</taxon>
        <taxon>Chordata</taxon>
        <taxon>Craniata</taxon>
        <taxon>Vertebrata</taxon>
        <taxon>Euteleostomi</taxon>
        <taxon>Actinopterygii</taxon>
        <taxon>Neopterygii</taxon>
        <taxon>Teleostei</taxon>
        <taxon>Ostariophysi</taxon>
        <taxon>Cypriniformes</taxon>
        <taxon>Cyprinidae</taxon>
        <taxon>Cyprininae</taxon>
        <taxon>Sinocyclocheilus</taxon>
    </lineage>
</organism>
<evidence type="ECO:0000259" key="2">
    <source>
        <dbReference type="Pfam" id="PF17789"/>
    </source>
</evidence>
<dbReference type="Gene3D" id="2.60.40.1940">
    <property type="match status" value="1"/>
</dbReference>
<evidence type="ECO:0000313" key="5">
    <source>
        <dbReference type="Proteomes" id="UP000472270"/>
    </source>
</evidence>
<reference evidence="4" key="2">
    <citation type="submission" date="2025-09" db="UniProtKB">
        <authorList>
            <consortium name="Ensembl"/>
        </authorList>
    </citation>
    <scope>IDENTIFICATION</scope>
</reference>
<dbReference type="PANTHER" id="PTHR11412">
    <property type="entry name" value="MACROGLOBULIN / COMPLEMENT"/>
    <property type="match status" value="1"/>
</dbReference>
<dbReference type="AlphaFoldDB" id="A0A673JF40"/>
<dbReference type="Pfam" id="PF17791">
    <property type="entry name" value="MG3"/>
    <property type="match status" value="1"/>
</dbReference>
<name>A0A673JF40_9TELE</name>
<dbReference type="Proteomes" id="UP000472270">
    <property type="component" value="Unassembled WGS sequence"/>
</dbReference>
<dbReference type="InterPro" id="IPR041555">
    <property type="entry name" value="MG3"/>
</dbReference>
<proteinExistence type="predicted"/>
<dbReference type="Gene3D" id="2.60.40.1930">
    <property type="match status" value="2"/>
</dbReference>
<dbReference type="Pfam" id="PF01835">
    <property type="entry name" value="MG2"/>
    <property type="match status" value="1"/>
</dbReference>